<dbReference type="GO" id="GO:0006383">
    <property type="term" value="P:transcription by RNA polymerase III"/>
    <property type="evidence" value="ECO:0007669"/>
    <property type="project" value="TreeGrafter"/>
</dbReference>
<evidence type="ECO:0000256" key="1">
    <source>
        <dbReference type="ARBA" id="ARBA00004123"/>
    </source>
</evidence>
<dbReference type="InterPro" id="IPR036603">
    <property type="entry name" value="RBP11-like"/>
</dbReference>
<reference evidence="9" key="1">
    <citation type="submission" date="2021-01" db="UniProtKB">
        <authorList>
            <consortium name="EnsemblMetazoa"/>
        </authorList>
    </citation>
    <scope>IDENTIFICATION</scope>
</reference>
<dbReference type="AlphaFoldDB" id="A0A7M7JQG4"/>
<dbReference type="GO" id="GO:0003677">
    <property type="term" value="F:DNA binding"/>
    <property type="evidence" value="ECO:0007669"/>
    <property type="project" value="InterPro"/>
</dbReference>
<feature type="domain" description="DNA-directed RNA polymerase RBP11-like dimerisation" evidence="8">
    <location>
        <begin position="25"/>
        <end position="97"/>
    </location>
</feature>
<evidence type="ECO:0000256" key="7">
    <source>
        <dbReference type="ARBA" id="ARBA00031757"/>
    </source>
</evidence>
<dbReference type="GO" id="GO:0003899">
    <property type="term" value="F:DNA-directed RNA polymerase activity"/>
    <property type="evidence" value="ECO:0007669"/>
    <property type="project" value="InterPro"/>
</dbReference>
<dbReference type="PROSITE" id="PS01154">
    <property type="entry name" value="RNA_POL_L_13KD"/>
    <property type="match status" value="1"/>
</dbReference>
<dbReference type="EnsemblMetazoa" id="XM_022799897">
    <property type="protein sequence ID" value="XP_022655632"/>
    <property type="gene ID" value="LOC111248111"/>
</dbReference>
<dbReference type="SUPFAM" id="SSF55257">
    <property type="entry name" value="RBP11-like subunits of RNA polymerase"/>
    <property type="match status" value="1"/>
</dbReference>
<dbReference type="InterPro" id="IPR022905">
    <property type="entry name" value="Rpo11-like"/>
</dbReference>
<organism evidence="9 10">
    <name type="scientific">Varroa destructor</name>
    <name type="common">Honeybee mite</name>
    <dbReference type="NCBI Taxonomy" id="109461"/>
    <lineage>
        <taxon>Eukaryota</taxon>
        <taxon>Metazoa</taxon>
        <taxon>Ecdysozoa</taxon>
        <taxon>Arthropoda</taxon>
        <taxon>Chelicerata</taxon>
        <taxon>Arachnida</taxon>
        <taxon>Acari</taxon>
        <taxon>Parasitiformes</taxon>
        <taxon>Mesostigmata</taxon>
        <taxon>Gamasina</taxon>
        <taxon>Dermanyssoidea</taxon>
        <taxon>Varroidae</taxon>
        <taxon>Varroa</taxon>
    </lineage>
</organism>
<evidence type="ECO:0000256" key="6">
    <source>
        <dbReference type="ARBA" id="ARBA00025751"/>
    </source>
</evidence>
<keyword evidence="5" id="KW-0539">Nucleus</keyword>
<dbReference type="Proteomes" id="UP000594260">
    <property type="component" value="Unplaced"/>
</dbReference>
<name>A0A7M7JQG4_VARDE</name>
<accession>A0A7M7JQG4</accession>
<dbReference type="InterPro" id="IPR008193">
    <property type="entry name" value="RNA_pol_Rpb11_13-16kDa_CS"/>
</dbReference>
<dbReference type="OrthoDB" id="510325at2759"/>
<keyword evidence="3" id="KW-0240">DNA-directed RNA polymerase</keyword>
<evidence type="ECO:0000256" key="3">
    <source>
        <dbReference type="ARBA" id="ARBA00022478"/>
    </source>
</evidence>
<evidence type="ECO:0000256" key="4">
    <source>
        <dbReference type="ARBA" id="ARBA00023163"/>
    </source>
</evidence>
<evidence type="ECO:0000256" key="2">
    <source>
        <dbReference type="ARBA" id="ARBA00022079"/>
    </source>
</evidence>
<dbReference type="GO" id="GO:0006362">
    <property type="term" value="P:transcription elongation by RNA polymerase I"/>
    <property type="evidence" value="ECO:0007669"/>
    <property type="project" value="TreeGrafter"/>
</dbReference>
<dbReference type="RefSeq" id="XP_022655632.1">
    <property type="nucleotide sequence ID" value="XM_022799897.1"/>
</dbReference>
<evidence type="ECO:0000313" key="9">
    <source>
        <dbReference type="EnsemblMetazoa" id="XP_022655632"/>
    </source>
</evidence>
<sequence>MSDFVMARGGAETLKIVHKTEDESCITFLLENEDHTLGNALRYMVMKNPAVQFCGYAIPHPSERTIHLRIQIKEGQGSAVNALEKGLQDLRDLFEAVHATFEETVAAYKETMPA</sequence>
<dbReference type="InterPro" id="IPR009025">
    <property type="entry name" value="RBP11-like_dimer"/>
</dbReference>
<dbReference type="InterPro" id="IPR033898">
    <property type="entry name" value="RNAP_AC19"/>
</dbReference>
<dbReference type="GO" id="GO:0046983">
    <property type="term" value="F:protein dimerization activity"/>
    <property type="evidence" value="ECO:0007669"/>
    <property type="project" value="InterPro"/>
</dbReference>
<dbReference type="PANTHER" id="PTHR13946">
    <property type="entry name" value="DNA-DIRECTED RNA POLYMERASE I,II,III"/>
    <property type="match status" value="1"/>
</dbReference>
<evidence type="ECO:0000313" key="10">
    <source>
        <dbReference type="Proteomes" id="UP000594260"/>
    </source>
</evidence>
<proteinExistence type="inferred from homology"/>
<protein>
    <recommendedName>
        <fullName evidence="2">DNA-directed RNA polymerases I and III subunit RPAC2</fullName>
    </recommendedName>
    <alternativeName>
        <fullName evidence="7">DNA-directed RNA polymerase I subunit D</fullName>
    </alternativeName>
</protein>
<dbReference type="FunCoup" id="A0A7M7JQG4">
    <property type="interactions" value="721"/>
</dbReference>
<dbReference type="KEGG" id="vde:111248111"/>
<dbReference type="GO" id="GO:0005666">
    <property type="term" value="C:RNA polymerase III complex"/>
    <property type="evidence" value="ECO:0007669"/>
    <property type="project" value="TreeGrafter"/>
</dbReference>
<dbReference type="HAMAP" id="MF_00261">
    <property type="entry name" value="RNApol_arch_Rpo11"/>
    <property type="match status" value="1"/>
</dbReference>
<dbReference type="Pfam" id="PF13656">
    <property type="entry name" value="RNA_pol_L_2"/>
    <property type="match status" value="1"/>
</dbReference>
<evidence type="ECO:0000259" key="8">
    <source>
        <dbReference type="Pfam" id="PF13656"/>
    </source>
</evidence>
<dbReference type="PANTHER" id="PTHR13946:SF28">
    <property type="entry name" value="DNA-DIRECTED RNA POLYMERASES I AND III SUBUNIT RPAC2"/>
    <property type="match status" value="1"/>
</dbReference>
<dbReference type="InParanoid" id="A0A7M7JQG4"/>
<dbReference type="GO" id="GO:0005736">
    <property type="term" value="C:RNA polymerase I complex"/>
    <property type="evidence" value="ECO:0007669"/>
    <property type="project" value="TreeGrafter"/>
</dbReference>
<keyword evidence="10" id="KW-1185">Reference proteome</keyword>
<evidence type="ECO:0000256" key="5">
    <source>
        <dbReference type="ARBA" id="ARBA00023242"/>
    </source>
</evidence>
<dbReference type="GeneID" id="111248111"/>
<dbReference type="FunFam" id="3.30.1360.10:FF:000006">
    <property type="entry name" value="DNA-directed RNA polymerases I and III subunit RPAC2"/>
    <property type="match status" value="1"/>
</dbReference>
<dbReference type="OMA" id="MRIQMYD"/>
<comment type="similarity">
    <text evidence="6">Belongs to the archaeal Rpo11/eukaryotic RPB11/RPC19 RNA polymerase subunit family.</text>
</comment>
<keyword evidence="4" id="KW-0804">Transcription</keyword>
<comment type="subcellular location">
    <subcellularLocation>
        <location evidence="1">Nucleus</location>
    </subcellularLocation>
</comment>
<dbReference type="CDD" id="cd07029">
    <property type="entry name" value="RNAP_I_III_AC19"/>
    <property type="match status" value="1"/>
</dbReference>
<dbReference type="Gene3D" id="3.30.1360.10">
    <property type="entry name" value="RNA polymerase, RBP11-like subunit"/>
    <property type="match status" value="1"/>
</dbReference>